<dbReference type="Gene3D" id="3.90.550.20">
    <property type="match status" value="1"/>
</dbReference>
<accession>A0A5N7B034</accession>
<keyword evidence="5" id="KW-1185">Reference proteome</keyword>
<name>A0A5N7B034_9EURO</name>
<reference evidence="4 5" key="1">
    <citation type="submission" date="2019-04" db="EMBL/GenBank/DDBJ databases">
        <title>Friends and foes A comparative genomics studyof 23 Aspergillus species from section Flavi.</title>
        <authorList>
            <consortium name="DOE Joint Genome Institute"/>
            <person name="Kjaerbolling I."/>
            <person name="Vesth T."/>
            <person name="Frisvad J.C."/>
            <person name="Nybo J.L."/>
            <person name="Theobald S."/>
            <person name="Kildgaard S."/>
            <person name="Isbrandt T."/>
            <person name="Kuo A."/>
            <person name="Sato A."/>
            <person name="Lyhne E.K."/>
            <person name="Kogle M.E."/>
            <person name="Wiebenga A."/>
            <person name="Kun R.S."/>
            <person name="Lubbers R.J."/>
            <person name="Makela M.R."/>
            <person name="Barry K."/>
            <person name="Chovatia M."/>
            <person name="Clum A."/>
            <person name="Daum C."/>
            <person name="Haridas S."/>
            <person name="He G."/>
            <person name="LaButti K."/>
            <person name="Lipzen A."/>
            <person name="Mondo S."/>
            <person name="Riley R."/>
            <person name="Salamov A."/>
            <person name="Simmons B.A."/>
            <person name="Magnuson J.K."/>
            <person name="Henrissat B."/>
            <person name="Mortensen U.H."/>
            <person name="Larsen T.O."/>
            <person name="Devries R.P."/>
            <person name="Grigoriev I.V."/>
            <person name="Machida M."/>
            <person name="Baker S.E."/>
            <person name="Andersen M.R."/>
        </authorList>
    </citation>
    <scope>NUCLEOTIDE SEQUENCE [LARGE SCALE GENOMIC DNA]</scope>
    <source>
        <strain evidence="4 5">IBT 29228</strain>
    </source>
</reference>
<keyword evidence="3" id="KW-1133">Transmembrane helix</keyword>
<dbReference type="EMBL" id="ML736282">
    <property type="protein sequence ID" value="KAE8374508.1"/>
    <property type="molecule type" value="Genomic_DNA"/>
</dbReference>
<dbReference type="AlphaFoldDB" id="A0A5N7B034"/>
<dbReference type="Proteomes" id="UP000326198">
    <property type="component" value="Unassembled WGS sequence"/>
</dbReference>
<dbReference type="PANTHER" id="PTHR32385">
    <property type="entry name" value="MANNOSYL PHOSPHORYLINOSITOL CERAMIDE SYNTHASE"/>
    <property type="match status" value="1"/>
</dbReference>
<dbReference type="InterPro" id="IPR007577">
    <property type="entry name" value="GlycoTrfase_DXD_sugar-bd_CS"/>
</dbReference>
<evidence type="ECO:0000256" key="2">
    <source>
        <dbReference type="ARBA" id="ARBA00022679"/>
    </source>
</evidence>
<comment type="similarity">
    <text evidence="1">Belongs to the glycosyltransferase 32 family.</text>
</comment>
<keyword evidence="2" id="KW-0808">Transferase</keyword>
<dbReference type="GO" id="GO:0051999">
    <property type="term" value="P:mannosyl-inositol phosphorylceramide biosynthetic process"/>
    <property type="evidence" value="ECO:0007669"/>
    <property type="project" value="TreeGrafter"/>
</dbReference>
<dbReference type="InterPro" id="IPR029044">
    <property type="entry name" value="Nucleotide-diphossugar_trans"/>
</dbReference>
<dbReference type="InterPro" id="IPR051706">
    <property type="entry name" value="Glycosyltransferase_domain"/>
</dbReference>
<dbReference type="SUPFAM" id="SSF53448">
    <property type="entry name" value="Nucleotide-diphospho-sugar transferases"/>
    <property type="match status" value="1"/>
</dbReference>
<dbReference type="GO" id="GO:0016020">
    <property type="term" value="C:membrane"/>
    <property type="evidence" value="ECO:0007669"/>
    <property type="project" value="GOC"/>
</dbReference>
<evidence type="ECO:0000313" key="4">
    <source>
        <dbReference type="EMBL" id="KAE8374508.1"/>
    </source>
</evidence>
<feature type="transmembrane region" description="Helical" evidence="3">
    <location>
        <begin position="296"/>
        <end position="316"/>
    </location>
</feature>
<gene>
    <name evidence="4" type="ORF">BDV26DRAFT_284182</name>
</gene>
<protein>
    <recommendedName>
        <fullName evidence="6">Nucleotide-diphospho-sugar transferase</fullName>
    </recommendedName>
</protein>
<keyword evidence="3" id="KW-0812">Transmembrane</keyword>
<keyword evidence="3" id="KW-0472">Membrane</keyword>
<dbReference type="OrthoDB" id="3647at2759"/>
<organism evidence="4 5">
    <name type="scientific">Aspergillus bertholletiae</name>
    <dbReference type="NCBI Taxonomy" id="1226010"/>
    <lineage>
        <taxon>Eukaryota</taxon>
        <taxon>Fungi</taxon>
        <taxon>Dikarya</taxon>
        <taxon>Ascomycota</taxon>
        <taxon>Pezizomycotina</taxon>
        <taxon>Eurotiomycetes</taxon>
        <taxon>Eurotiomycetidae</taxon>
        <taxon>Eurotiales</taxon>
        <taxon>Aspergillaceae</taxon>
        <taxon>Aspergillus</taxon>
        <taxon>Aspergillus subgen. Circumdati</taxon>
    </lineage>
</organism>
<dbReference type="PANTHER" id="PTHR32385:SF15">
    <property type="entry name" value="INOSITOL PHOSPHOCERAMIDE MANNOSYLTRANSFERASE 1"/>
    <property type="match status" value="1"/>
</dbReference>
<proteinExistence type="inferred from homology"/>
<evidence type="ECO:0000256" key="3">
    <source>
        <dbReference type="SAM" id="Phobius"/>
    </source>
</evidence>
<dbReference type="Pfam" id="PF04488">
    <property type="entry name" value="Gly_transf_sug"/>
    <property type="match status" value="1"/>
</dbReference>
<evidence type="ECO:0000313" key="5">
    <source>
        <dbReference type="Proteomes" id="UP000326198"/>
    </source>
</evidence>
<sequence>MICSRARFIVVGTLAVTLLWMSSSSLLRLYYLLRLPFVWKASAADAIISQQHDGFDVTFADYDANYSTYATGIRPYVPRRIHHIHLGPNSPPQNWLDARAECLKHHEFWEAHLWTDSNADPFVQENYPHLYDMWTRYPFNVQRVDALRYMILQKYGGAVLDFDLACKRSLEPLRQFEFVAPAAHPAGFSIGMMLAAPNNAYVQMLVDNLPVYNQVWPLVPYATVMFSTGCHYASTIFTLHANHTNLRILAGPPDQPRMHMLNGVVNTPLFRHFGSSSWHGHDARLIKFFKDLDQRMLFAVLVLVWGATAVLIMMCISRRRAPRAPPPEDEERRLSSFALKWMTKIA</sequence>
<evidence type="ECO:0008006" key="6">
    <source>
        <dbReference type="Google" id="ProtNLM"/>
    </source>
</evidence>
<dbReference type="GO" id="GO:0000030">
    <property type="term" value="F:mannosyltransferase activity"/>
    <property type="evidence" value="ECO:0007669"/>
    <property type="project" value="TreeGrafter"/>
</dbReference>
<evidence type="ECO:0000256" key="1">
    <source>
        <dbReference type="ARBA" id="ARBA00009003"/>
    </source>
</evidence>